<comment type="caution">
    <text evidence="2">The sequence shown here is derived from an EMBL/GenBank/DDBJ whole genome shotgun (WGS) entry which is preliminary data.</text>
</comment>
<dbReference type="OrthoDB" id="9794513at2"/>
<dbReference type="GO" id="GO:0016757">
    <property type="term" value="F:glycosyltransferase activity"/>
    <property type="evidence" value="ECO:0007669"/>
    <property type="project" value="InterPro"/>
</dbReference>
<dbReference type="Proteomes" id="UP000322530">
    <property type="component" value="Unassembled WGS sequence"/>
</dbReference>
<reference evidence="2 3" key="1">
    <citation type="submission" date="2019-01" db="EMBL/GenBank/DDBJ databases">
        <title>Draft genome sequence of Dictyobacter sp. Uno17.</title>
        <authorList>
            <person name="Wang C.M."/>
            <person name="Zheng Y."/>
            <person name="Sakai Y."/>
            <person name="Abe K."/>
            <person name="Yokota A."/>
            <person name="Yabe S."/>
        </authorList>
    </citation>
    <scope>NUCLEOTIDE SEQUENCE [LARGE SCALE GENOMIC DNA]</scope>
    <source>
        <strain evidence="2 3">Uno17</strain>
    </source>
</reference>
<sequence>MRRLKILIWHIHGSYLNTLARIEHDWYLPVKPDRPEGYGGRGPTFDLPAYVHEVPAQEVRNLQLDLIIFQTPKNYFEDQDEILSPQQRQLPRIYLEHNTPRPHPVDTCHPIDDPAVLLVHVTHYNRLMWDNGRTPSRVIEHSVAIDPAVSYSGHLERGITMINGIQKRPRIAGYDLFLQARQAIPLDAVGMQTEEFGGLGDVAYRHLHQRISAYRFLFSPIRYTSLPLAVIEAMTIGMPVVALATTELPTVIENGKSGYISCNSEELLEHMRHLLAYPEDARRMGERARQVALTRFSLERFSRDWNAAFALVTGEREQPVASQRSVF</sequence>
<gene>
    <name evidence="2" type="ORF">KDI_10820</name>
</gene>
<proteinExistence type="predicted"/>
<dbReference type="SUPFAM" id="SSF53756">
    <property type="entry name" value="UDP-Glycosyltransferase/glycogen phosphorylase"/>
    <property type="match status" value="1"/>
</dbReference>
<protein>
    <submittedName>
        <fullName evidence="2">LPS biosynthesis-related transferase</fullName>
    </submittedName>
</protein>
<feature type="domain" description="Glycosyl transferase family 1" evidence="1">
    <location>
        <begin position="202"/>
        <end position="290"/>
    </location>
</feature>
<dbReference type="Pfam" id="PF00534">
    <property type="entry name" value="Glycos_transf_1"/>
    <property type="match status" value="1"/>
</dbReference>
<evidence type="ECO:0000313" key="2">
    <source>
        <dbReference type="EMBL" id="GCF07518.1"/>
    </source>
</evidence>
<keyword evidence="2" id="KW-0808">Transferase</keyword>
<dbReference type="InterPro" id="IPR001296">
    <property type="entry name" value="Glyco_trans_1"/>
</dbReference>
<evidence type="ECO:0000313" key="3">
    <source>
        <dbReference type="Proteomes" id="UP000322530"/>
    </source>
</evidence>
<evidence type="ECO:0000259" key="1">
    <source>
        <dbReference type="Pfam" id="PF00534"/>
    </source>
</evidence>
<dbReference type="PANTHER" id="PTHR12526">
    <property type="entry name" value="GLYCOSYLTRANSFERASE"/>
    <property type="match status" value="1"/>
</dbReference>
<dbReference type="PANTHER" id="PTHR12526:SF627">
    <property type="entry name" value="D-RHAMNOSYLTRANSFERASE WBPZ"/>
    <property type="match status" value="1"/>
</dbReference>
<keyword evidence="3" id="KW-1185">Reference proteome</keyword>
<dbReference type="EMBL" id="BIXY01000011">
    <property type="protein sequence ID" value="GCF07518.1"/>
    <property type="molecule type" value="Genomic_DNA"/>
</dbReference>
<dbReference type="AlphaFoldDB" id="A0A5A5T7Z6"/>
<name>A0A5A5T7Z6_9CHLR</name>
<organism evidence="2 3">
    <name type="scientific">Dictyobacter arantiisoli</name>
    <dbReference type="NCBI Taxonomy" id="2014874"/>
    <lineage>
        <taxon>Bacteria</taxon>
        <taxon>Bacillati</taxon>
        <taxon>Chloroflexota</taxon>
        <taxon>Ktedonobacteria</taxon>
        <taxon>Ktedonobacterales</taxon>
        <taxon>Dictyobacteraceae</taxon>
        <taxon>Dictyobacter</taxon>
    </lineage>
</organism>
<dbReference type="RefSeq" id="WP_149400536.1">
    <property type="nucleotide sequence ID" value="NZ_BIXY01000011.1"/>
</dbReference>
<dbReference type="Gene3D" id="3.40.50.2000">
    <property type="entry name" value="Glycogen Phosphorylase B"/>
    <property type="match status" value="2"/>
</dbReference>
<accession>A0A5A5T7Z6</accession>